<evidence type="ECO:0000256" key="5">
    <source>
        <dbReference type="SAM" id="MobiDB-lite"/>
    </source>
</evidence>
<reference evidence="9" key="1">
    <citation type="submission" date="2021-06" db="EMBL/GenBank/DDBJ databases">
        <authorList>
            <person name="Kallberg Y."/>
            <person name="Tangrot J."/>
            <person name="Rosling A."/>
        </authorList>
    </citation>
    <scope>NUCLEOTIDE SEQUENCE</scope>
    <source>
        <strain evidence="9">BR232B</strain>
    </source>
</reference>
<evidence type="ECO:0000256" key="4">
    <source>
        <dbReference type="ARBA" id="ARBA00023242"/>
    </source>
</evidence>
<proteinExistence type="inferred from homology"/>
<comment type="subcellular location">
    <subcellularLocation>
        <location evidence="1">Nucleus</location>
    </subcellularLocation>
</comment>
<dbReference type="InterPro" id="IPR018846">
    <property type="entry name" value="Beta-prop_RSE1/DDB1/CPSF1_1st"/>
</dbReference>
<organism evidence="9 10">
    <name type="scientific">Paraglomus brasilianum</name>
    <dbReference type="NCBI Taxonomy" id="144538"/>
    <lineage>
        <taxon>Eukaryota</taxon>
        <taxon>Fungi</taxon>
        <taxon>Fungi incertae sedis</taxon>
        <taxon>Mucoromycota</taxon>
        <taxon>Glomeromycotina</taxon>
        <taxon>Glomeromycetes</taxon>
        <taxon>Paraglomerales</taxon>
        <taxon>Paraglomeraceae</taxon>
        <taxon>Paraglomus</taxon>
    </lineage>
</organism>
<dbReference type="InterPro" id="IPR036322">
    <property type="entry name" value="WD40_repeat_dom_sf"/>
</dbReference>
<evidence type="ECO:0000313" key="9">
    <source>
        <dbReference type="EMBL" id="CAG8459090.1"/>
    </source>
</evidence>
<feature type="region of interest" description="Disordered" evidence="5">
    <location>
        <begin position="131"/>
        <end position="153"/>
    </location>
</feature>
<evidence type="ECO:0000256" key="2">
    <source>
        <dbReference type="ARBA" id="ARBA00007453"/>
    </source>
</evidence>
<protein>
    <recommendedName>
        <fullName evidence="3">DNA damage-binding protein 1</fullName>
    </recommendedName>
</protein>
<feature type="compositionally biased region" description="Basic and acidic residues" evidence="5">
    <location>
        <begin position="131"/>
        <end position="142"/>
    </location>
</feature>
<dbReference type="SUPFAM" id="SSF50978">
    <property type="entry name" value="WD40 repeat-like"/>
    <property type="match status" value="1"/>
</dbReference>
<feature type="domain" description="RSE1/DDB1/CPSF1 second beta-propeller" evidence="8">
    <location>
        <begin position="476"/>
        <end position="811"/>
    </location>
</feature>
<dbReference type="GO" id="GO:0005634">
    <property type="term" value="C:nucleus"/>
    <property type="evidence" value="ECO:0007669"/>
    <property type="project" value="UniProtKB-SubCell"/>
</dbReference>
<evidence type="ECO:0000256" key="3">
    <source>
        <dbReference type="ARBA" id="ARBA00014577"/>
    </source>
</evidence>
<accession>A0A9N8VKZ6</accession>
<dbReference type="OrthoDB" id="20774at2759"/>
<dbReference type="Proteomes" id="UP000789739">
    <property type="component" value="Unassembled WGS sequence"/>
</dbReference>
<evidence type="ECO:0000259" key="8">
    <source>
        <dbReference type="Pfam" id="PF23726"/>
    </source>
</evidence>
<gene>
    <name evidence="9" type="ORF">PBRASI_LOCUS481</name>
</gene>
<keyword evidence="10" id="KW-1185">Reference proteome</keyword>
<feature type="domain" description="RSE1/DDB1/CPSF1 first beta-propeller" evidence="7">
    <location>
        <begin position="32"/>
        <end position="419"/>
    </location>
</feature>
<evidence type="ECO:0000259" key="6">
    <source>
        <dbReference type="Pfam" id="PF03178"/>
    </source>
</evidence>
<dbReference type="Gene3D" id="2.130.10.10">
    <property type="entry name" value="YVTN repeat-like/Quinoprotein amine dehydrogenase"/>
    <property type="match status" value="3"/>
</dbReference>
<dbReference type="InterPro" id="IPR011047">
    <property type="entry name" value="Quinoprotein_ADH-like_sf"/>
</dbReference>
<evidence type="ECO:0000256" key="1">
    <source>
        <dbReference type="ARBA" id="ARBA00004123"/>
    </source>
</evidence>
<dbReference type="Pfam" id="PF10433">
    <property type="entry name" value="Beta-prop_RSE1_1st"/>
    <property type="match status" value="1"/>
</dbReference>
<dbReference type="PANTHER" id="PTHR10644">
    <property type="entry name" value="DNA REPAIR/RNA PROCESSING CPSF FAMILY"/>
    <property type="match status" value="1"/>
</dbReference>
<dbReference type="InterPro" id="IPR015943">
    <property type="entry name" value="WD40/YVTN_repeat-like_dom_sf"/>
</dbReference>
<evidence type="ECO:0000259" key="7">
    <source>
        <dbReference type="Pfam" id="PF10433"/>
    </source>
</evidence>
<sequence length="1330" mass="148900">MLLPIDLLAEERLRQSKVRVYAKSVINSCVLNQISRCDLRGYESNDFILAKETTLELVELTAEGSLISIIEQPVFGTIKDMKVLHCNFPDDNDPDAMDIASHPPIRGQDVLVFLSDSGKLSFVGYTEDEKISADDNKGKGKALESSGDTSEQRNGRFYPLKEIKLSEPGFDHRQLGRLICVDPYSRVIAVAAWQDSFSLSFIKDSSRCNFDPIRETKEHQQEGIIWHMTFLYPDDPDRVALAMVVFNDVKKQSRIVVYQFWAGDGPQGDIIAYGTLALAEDSPLPLHLIALPNFPECFLLITEKDVCFLNAQQVTVGHVEFYRESLPNTEALTTAVAISSNNERKGSTYLYAGLEDGSLYRIDVESSTSIKFNLLSENELNPIAPAMATFTRATDGKDVIIISGEMSDGAVVTVTPGATSIVVTSEISNWAPILDFQLVDFQRENNDVVYSCSNRGNKGSICELRRVIGVHIVTQTEPEFDGTNALWSLKYTADDIDDTFLAVSFASSTRMMYLGNGELDDISEISGFNLDVSSLCVSSISAVPGCLVQIHRNGMIITQPILRETNASTNRVDGLRWSPPNDEVIEAATVSGSYILVSLSTRNGSLINTFVVEFDHKTGCIALNKKDECLLDTQLCFITCVDSSVVTCEPIFIVGTYKPSIKIYCLRPRLELVYEVILNEFSSTGINIPESACIIANEEKAYLLIGLREGTIVHYQFGWSEEKCKPELSHVGTRRIGSLAVKLVSRPSKTASIVALSDRPWQIDILPHLNIGYTCIALENYEYVQEATPFKYPDITEGYMFVANNCLYFLQLVRRKKTKVRKIKLGDTPRRILYDSVSNMFVVACTLESAPFPTSIIRLVDPFSGSINYEHVLSDSDRPQNREAVYSLVGWNLTTERRHLRLICVGSGIYAGNENPYGGRVMIFTIIKLETASNPNQRYEMKKLMEIEVPGAVYVICPMSDRYLLIAAGNTLNLLKLDLEKQSLINVQSMELRWPIVSINVCNTRICIGTQRGSLTFYELKQDKEKFLFLKSERWARLTTNSIMLNENLAIGTDKNGNIFGSLYDQDDPNIEPCLRTIFSFHLAEIIPRLRTGYIGHNMNYVPIASSSDTDEKEEQDTITGLQSSVENISPETESSDQPGWDAFDDLSTKTQPTTVVGCSLLGSVYLFTRINIEAFNLLSVLQSVLEEWHNTVPLLGNDYRRIRTSISDTSTNESSYIIDGEMVSQFLHLPRQEQHLILASHANLVKAGQTYLNYERDNSDLMKSFYWSNSPPPAPPQSPIDLTSENGDMAYGMRFQPWSFEQLKEEKADLNEIIVAIEKLLCELNVDIS</sequence>
<dbReference type="InterPro" id="IPR058543">
    <property type="entry name" value="Beta-prop_RSE1/DDB1/CPSF1_2nd"/>
</dbReference>
<dbReference type="InterPro" id="IPR050358">
    <property type="entry name" value="RSE1/DDB1/CFT1"/>
</dbReference>
<comment type="caution">
    <text evidence="9">The sequence shown here is derived from an EMBL/GenBank/DDBJ whole genome shotgun (WGS) entry which is preliminary data.</text>
</comment>
<dbReference type="SUPFAM" id="SSF50998">
    <property type="entry name" value="Quinoprotein alcohol dehydrogenase-like"/>
    <property type="match status" value="1"/>
</dbReference>
<dbReference type="Pfam" id="PF03178">
    <property type="entry name" value="CPSF_A"/>
    <property type="match status" value="1"/>
</dbReference>
<dbReference type="Pfam" id="PF23726">
    <property type="entry name" value="Beta-prop_RSE1_2nd"/>
    <property type="match status" value="1"/>
</dbReference>
<dbReference type="InterPro" id="IPR004871">
    <property type="entry name" value="RSE1/DDB1/CPSF1_C"/>
</dbReference>
<dbReference type="EMBL" id="CAJVPI010000023">
    <property type="protein sequence ID" value="CAG8459090.1"/>
    <property type="molecule type" value="Genomic_DNA"/>
</dbReference>
<name>A0A9N8VKZ6_9GLOM</name>
<feature type="domain" description="RSE1/DDB1/CPSF1 C-terminal" evidence="6">
    <location>
        <begin position="855"/>
        <end position="1229"/>
    </location>
</feature>
<evidence type="ECO:0000313" key="10">
    <source>
        <dbReference type="Proteomes" id="UP000789739"/>
    </source>
</evidence>
<comment type="similarity">
    <text evidence="2">Belongs to the DDB1 family.</text>
</comment>
<dbReference type="GO" id="GO:0003676">
    <property type="term" value="F:nucleic acid binding"/>
    <property type="evidence" value="ECO:0007669"/>
    <property type="project" value="InterPro"/>
</dbReference>
<dbReference type="Gene3D" id="1.10.150.910">
    <property type="match status" value="1"/>
</dbReference>
<keyword evidence="4" id="KW-0539">Nucleus</keyword>